<reference evidence="1 2" key="1">
    <citation type="submission" date="2016-03" db="EMBL/GenBank/DDBJ databases">
        <authorList>
            <person name="Sant'Anna F.H."/>
            <person name="Ambrosini A."/>
            <person name="Souza R."/>
            <person name="Bach E."/>
            <person name="Fernandes G."/>
            <person name="Balsanelli E."/>
            <person name="Baura V.A."/>
            <person name="Souza E.M."/>
            <person name="Passaglia L."/>
        </authorList>
    </citation>
    <scope>NUCLEOTIDE SEQUENCE [LARGE SCALE GENOMIC DNA]</scope>
    <source>
        <strain evidence="1 2">P26E</strain>
    </source>
</reference>
<accession>A0ABX3EHV3</accession>
<evidence type="ECO:0000313" key="1">
    <source>
        <dbReference type="EMBL" id="OKP79002.1"/>
    </source>
</evidence>
<comment type="caution">
    <text evidence="1">The sequence shown here is derived from an EMBL/GenBank/DDBJ whole genome shotgun (WGS) entry which is preliminary data.</text>
</comment>
<evidence type="ECO:0000313" key="2">
    <source>
        <dbReference type="Proteomes" id="UP000186058"/>
    </source>
</evidence>
<sequence>MLYFLMYMFAVLGISLLLTAAVLQIKRSHPSSTRNMSAYGLASFNSKFHEQYITPDKSHIIALDEEGRHMAVGIYDPFSPEGTAPAMFLYEHILGSEIVENALTLAKVSKTSRITTSAVRRTPGIVAHSSTIETNPGAETAEEISELTLKIYLDSADTPVLSIPFLPGPSPAKKSDSAYSQAFSEAQQVHEMLRGIVSA</sequence>
<keyword evidence="2" id="KW-1185">Reference proteome</keyword>
<organism evidence="1 2">
    <name type="scientific">Paenibacillus helianthi</name>
    <dbReference type="NCBI Taxonomy" id="1349432"/>
    <lineage>
        <taxon>Bacteria</taxon>
        <taxon>Bacillati</taxon>
        <taxon>Bacillota</taxon>
        <taxon>Bacilli</taxon>
        <taxon>Bacillales</taxon>
        <taxon>Paenibacillaceae</taxon>
        <taxon>Paenibacillus</taxon>
    </lineage>
</organism>
<name>A0ABX3EHV3_9BACL</name>
<proteinExistence type="predicted"/>
<dbReference type="RefSeq" id="WP_074109346.1">
    <property type="nucleotide sequence ID" value="NZ_LVWI01000094.1"/>
</dbReference>
<dbReference type="Proteomes" id="UP000186058">
    <property type="component" value="Unassembled WGS sequence"/>
</dbReference>
<protein>
    <submittedName>
        <fullName evidence="1">Uncharacterized protein</fullName>
    </submittedName>
</protein>
<dbReference type="EMBL" id="LVWI01000094">
    <property type="protein sequence ID" value="OKP79002.1"/>
    <property type="molecule type" value="Genomic_DNA"/>
</dbReference>
<gene>
    <name evidence="1" type="ORF">A3844_28825</name>
</gene>